<comment type="subunit">
    <text evidence="18">The DNA polymerase holoenzyme is a complex that contains 10 different types of subunits. These subunits are organized into 3 functionally essential subassemblies: the pol III core, the beta sliding clamp processivity factor and the clamp-loading complex. The pol III core (subunits alpha,epsilon and theta) contains the polymerase and the 3'-5' exonuclease proofreading activities. The polymerase is tethered to the template via the sliding clamp processivity factor. The clamp-loading complex assembles the beta processivity factor onto the primer template and plays a central role in the organization and communication at the replication fork. This complex contains delta, delta', psi and chi, and copies of either or both of two different DnaX proteins, gamma and tau.</text>
</comment>
<dbReference type="GO" id="GO:0045004">
    <property type="term" value="P:DNA replication proofreading"/>
    <property type="evidence" value="ECO:0007669"/>
    <property type="project" value="TreeGrafter"/>
</dbReference>
<evidence type="ECO:0000256" key="11">
    <source>
        <dbReference type="ARBA" id="ARBA00022842"/>
    </source>
</evidence>
<dbReference type="InterPro" id="IPR006309">
    <property type="entry name" value="DnaQ_proteo"/>
</dbReference>
<dbReference type="NCBIfam" id="TIGR01406">
    <property type="entry name" value="dnaQ_proteo"/>
    <property type="match status" value="1"/>
</dbReference>
<dbReference type="GO" id="GO:0003887">
    <property type="term" value="F:DNA-directed DNA polymerase activity"/>
    <property type="evidence" value="ECO:0007669"/>
    <property type="project" value="UniProtKB-KW"/>
</dbReference>
<gene>
    <name evidence="18 20" type="primary">dnaQ</name>
    <name evidence="20" type="ORF">ICMP_518</name>
</gene>
<keyword evidence="12 18" id="KW-0239">DNA-directed DNA polymerase</keyword>
<keyword evidence="9 18" id="KW-0378">Hydrolase</keyword>
<keyword evidence="4 18" id="KW-0808">Transferase</keyword>
<name>C5WDF9_9ENTR</name>
<feature type="binding site" evidence="16">
    <location>
        <position position="12"/>
    </location>
    <ligand>
        <name>substrate</name>
    </ligand>
</feature>
<evidence type="ECO:0000256" key="8">
    <source>
        <dbReference type="ARBA" id="ARBA00022723"/>
    </source>
</evidence>
<evidence type="ECO:0000313" key="20">
    <source>
        <dbReference type="EMBL" id="BAH83365.1"/>
    </source>
</evidence>
<dbReference type="InterPro" id="IPR013520">
    <property type="entry name" value="Ribonucl_H"/>
</dbReference>
<dbReference type="GO" id="GO:0005829">
    <property type="term" value="C:cytosol"/>
    <property type="evidence" value="ECO:0007669"/>
    <property type="project" value="TreeGrafter"/>
</dbReference>
<dbReference type="EC" id="2.7.7.7" evidence="2 18"/>
<evidence type="ECO:0000256" key="9">
    <source>
        <dbReference type="ARBA" id="ARBA00022801"/>
    </source>
</evidence>
<feature type="binding site" evidence="17">
    <location>
        <position position="167"/>
    </location>
    <ligand>
        <name>a divalent metal cation</name>
        <dbReference type="ChEBI" id="CHEBI:60240"/>
        <label>1</label>
        <note>catalytic</note>
    </ligand>
</feature>
<keyword evidence="7 18" id="KW-0540">Nuclease</keyword>
<dbReference type="OrthoDB" id="9804290at2"/>
<evidence type="ECO:0000256" key="10">
    <source>
        <dbReference type="ARBA" id="ARBA00022839"/>
    </source>
</evidence>
<dbReference type="STRING" id="476281.ICMP_518"/>
<comment type="catalytic activity">
    <reaction evidence="14 18">
        <text>DNA(n) + a 2'-deoxyribonucleoside 5'-triphosphate = DNA(n+1) + diphosphate</text>
        <dbReference type="Rhea" id="RHEA:22508"/>
        <dbReference type="Rhea" id="RHEA-COMP:17339"/>
        <dbReference type="Rhea" id="RHEA-COMP:17340"/>
        <dbReference type="ChEBI" id="CHEBI:33019"/>
        <dbReference type="ChEBI" id="CHEBI:61560"/>
        <dbReference type="ChEBI" id="CHEBI:173112"/>
        <dbReference type="EC" id="2.7.7.7"/>
    </reaction>
</comment>
<evidence type="ECO:0000256" key="17">
    <source>
        <dbReference type="PIRSR" id="PIRSR606309-3"/>
    </source>
</evidence>
<dbReference type="InterPro" id="IPR006054">
    <property type="entry name" value="DnaQ"/>
</dbReference>
<evidence type="ECO:0000259" key="19">
    <source>
        <dbReference type="SMART" id="SM00479"/>
    </source>
</evidence>
<dbReference type="Gene3D" id="3.30.420.10">
    <property type="entry name" value="Ribonuclease H-like superfamily/Ribonuclease H"/>
    <property type="match status" value="1"/>
</dbReference>
<keyword evidence="11 17" id="KW-0460">Magnesium</keyword>
<dbReference type="RefSeq" id="WP_041069654.1">
    <property type="nucleotide sequence ID" value="NZ_AP010872.1"/>
</dbReference>
<protein>
    <recommendedName>
        <fullName evidence="3 18">DNA polymerase III subunit epsilon</fullName>
        <ecNumber evidence="2 18">2.7.7.7</ecNumber>
    </recommendedName>
</protein>
<proteinExistence type="predicted"/>
<dbReference type="GO" id="GO:0008408">
    <property type="term" value="F:3'-5' exonuclease activity"/>
    <property type="evidence" value="ECO:0007669"/>
    <property type="project" value="TreeGrafter"/>
</dbReference>
<evidence type="ECO:0000313" key="21">
    <source>
        <dbReference type="Proteomes" id="UP000061704"/>
    </source>
</evidence>
<keyword evidence="13 17" id="KW-0464">Manganese</keyword>
<dbReference type="CDD" id="cd06131">
    <property type="entry name" value="DNA_pol_III_epsilon_Ecoli_like"/>
    <property type="match status" value="1"/>
</dbReference>
<dbReference type="GO" id="GO:0046872">
    <property type="term" value="F:metal ion binding"/>
    <property type="evidence" value="ECO:0007669"/>
    <property type="project" value="UniProtKB-KW"/>
</dbReference>
<evidence type="ECO:0000256" key="1">
    <source>
        <dbReference type="ARBA" id="ARBA00001936"/>
    </source>
</evidence>
<dbReference type="Proteomes" id="UP000061704">
    <property type="component" value="Chromosome"/>
</dbReference>
<sequence length="241" mass="27112">MSTLDNRQIILDTETTGINTMGIHYEGHRIIEIAAVEIINRKITGNSFHTYVNPNRSVDSEAFHIHGISDKFLADKPTFSEIADKFIKYIKGTELIIHNASFDIGFINNEFTILNLAVGKIENLCKIIDSLILARKIFPGKRNSLDALCSRYKIDNKQRELHGALIDAKILAKVYLAMTSGQTLIDFSSHNELNSFTNNNKTIIPQLSSLIVIKANEKELLAHESQLDIITQSSGNCLWRK</sequence>
<evidence type="ECO:0000256" key="18">
    <source>
        <dbReference type="RuleBase" id="RU364087"/>
    </source>
</evidence>
<dbReference type="FunFam" id="3.30.420.10:FF:000012">
    <property type="entry name" value="DNA polymerase III subunit epsilon"/>
    <property type="match status" value="1"/>
</dbReference>
<feature type="binding site" evidence="16">
    <location>
        <position position="66"/>
    </location>
    <ligand>
        <name>substrate</name>
    </ligand>
</feature>
<comment type="cofactor">
    <cofactor evidence="1 18">
        <name>Mn(2+)</name>
        <dbReference type="ChEBI" id="CHEBI:29035"/>
    </cofactor>
</comment>
<evidence type="ECO:0000256" key="5">
    <source>
        <dbReference type="ARBA" id="ARBA00022695"/>
    </source>
</evidence>
<evidence type="ECO:0000256" key="6">
    <source>
        <dbReference type="ARBA" id="ARBA00022705"/>
    </source>
</evidence>
<feature type="domain" description="Exonuclease" evidence="19">
    <location>
        <begin position="7"/>
        <end position="184"/>
    </location>
</feature>
<dbReference type="SMART" id="SM00479">
    <property type="entry name" value="EXOIII"/>
    <property type="match status" value="1"/>
</dbReference>
<dbReference type="NCBIfam" id="NF004316">
    <property type="entry name" value="PRK05711.1"/>
    <property type="match status" value="1"/>
</dbReference>
<keyword evidence="5 18" id="KW-0548">Nucleotidyltransferase</keyword>
<comment type="function">
    <text evidence="18">DNA polymerase III is a complex, multichain enzyme responsible for most of the replicative synthesis in bacteria. The epsilon subunit contain the editing function and is a proofreading 3'-5' exonuclease.</text>
</comment>
<evidence type="ECO:0000256" key="2">
    <source>
        <dbReference type="ARBA" id="ARBA00012417"/>
    </source>
</evidence>
<dbReference type="EMBL" id="AP010872">
    <property type="protein sequence ID" value="BAH83365.1"/>
    <property type="molecule type" value="Genomic_DNA"/>
</dbReference>
<dbReference type="AlphaFoldDB" id="C5WDF9"/>
<dbReference type="InterPro" id="IPR036397">
    <property type="entry name" value="RNaseH_sf"/>
</dbReference>
<dbReference type="Pfam" id="PF00929">
    <property type="entry name" value="RNase_T"/>
    <property type="match status" value="1"/>
</dbReference>
<organism evidence="20 21">
    <name type="scientific">Candidatus Ishikawaella capsulata Mpkobe</name>
    <dbReference type="NCBI Taxonomy" id="476281"/>
    <lineage>
        <taxon>Bacteria</taxon>
        <taxon>Pseudomonadati</taxon>
        <taxon>Pseudomonadota</taxon>
        <taxon>Gammaproteobacteria</taxon>
        <taxon>Enterobacterales</taxon>
        <taxon>Enterobacteriaceae</taxon>
        <taxon>Candidatus Ishikawella</taxon>
    </lineage>
</organism>
<keyword evidence="21" id="KW-1185">Reference proteome</keyword>
<evidence type="ECO:0000256" key="7">
    <source>
        <dbReference type="ARBA" id="ARBA00022722"/>
    </source>
</evidence>
<dbReference type="HOGENOM" id="CLU_047806_2_0_6"/>
<dbReference type="KEGG" id="icp:ICMP_518"/>
<evidence type="ECO:0000256" key="15">
    <source>
        <dbReference type="PIRSR" id="PIRSR606309-1"/>
    </source>
</evidence>
<dbReference type="NCBIfam" id="TIGR00573">
    <property type="entry name" value="dnaq"/>
    <property type="match status" value="1"/>
</dbReference>
<evidence type="ECO:0000256" key="3">
    <source>
        <dbReference type="ARBA" id="ARBA00020352"/>
    </source>
</evidence>
<evidence type="ECO:0000256" key="14">
    <source>
        <dbReference type="ARBA" id="ARBA00049244"/>
    </source>
</evidence>
<reference evidence="20 21" key="1">
    <citation type="journal article" date="2011" name="Genome Biol. Evol.">
        <title>Reductive evolution of bacterial genome in insect gut environment.</title>
        <authorList>
            <person name="Nikoh N."/>
            <person name="Hosokawa T."/>
            <person name="Ohshima K."/>
            <person name="Hattori M."/>
            <person name="Fukatsu T."/>
        </authorList>
    </citation>
    <scope>NUCLEOTIDE SEQUENCE [LARGE SCALE GENOMIC DNA]</scope>
    <source>
        <strain evidence="20 21">Mpkobe</strain>
    </source>
</reference>
<evidence type="ECO:0000256" key="16">
    <source>
        <dbReference type="PIRSR" id="PIRSR606309-2"/>
    </source>
</evidence>
<keyword evidence="8 17" id="KW-0479">Metal-binding</keyword>
<comment type="cofactor">
    <cofactor evidence="17">
        <name>Mg(2+)</name>
        <dbReference type="ChEBI" id="CHEBI:18420"/>
    </cofactor>
    <cofactor evidence="17">
        <name>Mn(2+)</name>
        <dbReference type="ChEBI" id="CHEBI:29035"/>
    </cofactor>
    <text evidence="17">Binds 2 divalent metal cations. Magnesium or manganese.</text>
</comment>
<feature type="binding site" evidence="16">
    <location>
        <position position="167"/>
    </location>
    <ligand>
        <name>substrate</name>
    </ligand>
</feature>
<evidence type="ECO:0000256" key="12">
    <source>
        <dbReference type="ARBA" id="ARBA00022932"/>
    </source>
</evidence>
<dbReference type="SUPFAM" id="SSF53098">
    <property type="entry name" value="Ribonuclease H-like"/>
    <property type="match status" value="1"/>
</dbReference>
<feature type="binding site" evidence="16">
    <location>
        <position position="61"/>
    </location>
    <ligand>
        <name>substrate</name>
    </ligand>
</feature>
<feature type="binding site" evidence="16">
    <location>
        <position position="14"/>
    </location>
    <ligand>
        <name>substrate</name>
    </ligand>
</feature>
<feature type="binding site" evidence="17">
    <location>
        <position position="12"/>
    </location>
    <ligand>
        <name>a divalent metal cation</name>
        <dbReference type="ChEBI" id="CHEBI:60240"/>
        <label>1</label>
        <note>catalytic</note>
    </ligand>
</feature>
<evidence type="ECO:0000256" key="4">
    <source>
        <dbReference type="ARBA" id="ARBA00022679"/>
    </source>
</evidence>
<dbReference type="InterPro" id="IPR012337">
    <property type="entry name" value="RNaseH-like_sf"/>
</dbReference>
<evidence type="ECO:0000256" key="13">
    <source>
        <dbReference type="ARBA" id="ARBA00023211"/>
    </source>
</evidence>
<keyword evidence="6 18" id="KW-0235">DNA replication</keyword>
<dbReference type="PANTHER" id="PTHR30231">
    <property type="entry name" value="DNA POLYMERASE III SUBUNIT EPSILON"/>
    <property type="match status" value="1"/>
</dbReference>
<feature type="binding site" evidence="17">
    <location>
        <position position="14"/>
    </location>
    <ligand>
        <name>a divalent metal cation</name>
        <dbReference type="ChEBI" id="CHEBI:60240"/>
        <label>1</label>
        <note>catalytic</note>
    </ligand>
</feature>
<feature type="active site" description="Proton acceptor" evidence="15">
    <location>
        <position position="162"/>
    </location>
</feature>
<keyword evidence="10 18" id="KW-0269">Exonuclease</keyword>
<dbReference type="PANTHER" id="PTHR30231:SF41">
    <property type="entry name" value="DNA POLYMERASE III SUBUNIT EPSILON"/>
    <property type="match status" value="1"/>
</dbReference>
<dbReference type="GO" id="GO:0003677">
    <property type="term" value="F:DNA binding"/>
    <property type="evidence" value="ECO:0007669"/>
    <property type="project" value="InterPro"/>
</dbReference>
<accession>C5WDF9</accession>